<feature type="signal peptide" evidence="1">
    <location>
        <begin position="1"/>
        <end position="19"/>
    </location>
</feature>
<protein>
    <submittedName>
        <fullName evidence="2">Uncharacterized protein</fullName>
    </submittedName>
</protein>
<dbReference type="AlphaFoldDB" id="A0AAN8G853"/>
<name>A0AAN8G853_TRICO</name>
<evidence type="ECO:0000256" key="1">
    <source>
        <dbReference type="SAM" id="SignalP"/>
    </source>
</evidence>
<dbReference type="Proteomes" id="UP001331761">
    <property type="component" value="Unassembled WGS sequence"/>
</dbReference>
<feature type="chain" id="PRO_5043024176" evidence="1">
    <location>
        <begin position="20"/>
        <end position="87"/>
    </location>
</feature>
<accession>A0AAN8G853</accession>
<organism evidence="2 3">
    <name type="scientific">Trichostrongylus colubriformis</name>
    <name type="common">Black scour worm</name>
    <dbReference type="NCBI Taxonomy" id="6319"/>
    <lineage>
        <taxon>Eukaryota</taxon>
        <taxon>Metazoa</taxon>
        <taxon>Ecdysozoa</taxon>
        <taxon>Nematoda</taxon>
        <taxon>Chromadorea</taxon>
        <taxon>Rhabditida</taxon>
        <taxon>Rhabditina</taxon>
        <taxon>Rhabditomorpha</taxon>
        <taxon>Strongyloidea</taxon>
        <taxon>Trichostrongylidae</taxon>
        <taxon>Trichostrongylus</taxon>
    </lineage>
</organism>
<dbReference type="EMBL" id="WIXE01001362">
    <property type="protein sequence ID" value="KAK5985765.1"/>
    <property type="molecule type" value="Genomic_DNA"/>
</dbReference>
<proteinExistence type="predicted"/>
<comment type="caution">
    <text evidence="2">The sequence shown here is derived from an EMBL/GenBank/DDBJ whole genome shotgun (WGS) entry which is preliminary data.</text>
</comment>
<sequence length="87" mass="9459">MTRLINYLCLCSLIATGSALMCKMCDQYISCANEMSELCPPYTQCYTIKNQGVGGHHRHHIGDGVKARSSAARSSLITGFLVMLVAC</sequence>
<gene>
    <name evidence="2" type="ORF">GCK32_011986</name>
</gene>
<keyword evidence="1" id="KW-0732">Signal</keyword>
<evidence type="ECO:0000313" key="3">
    <source>
        <dbReference type="Proteomes" id="UP001331761"/>
    </source>
</evidence>
<evidence type="ECO:0000313" key="2">
    <source>
        <dbReference type="EMBL" id="KAK5985765.1"/>
    </source>
</evidence>
<keyword evidence="3" id="KW-1185">Reference proteome</keyword>
<reference evidence="2 3" key="1">
    <citation type="submission" date="2019-10" db="EMBL/GenBank/DDBJ databases">
        <title>Assembly and Annotation for the nematode Trichostrongylus colubriformis.</title>
        <authorList>
            <person name="Martin J."/>
        </authorList>
    </citation>
    <scope>NUCLEOTIDE SEQUENCE [LARGE SCALE GENOMIC DNA]</scope>
    <source>
        <strain evidence="2">G859</strain>
        <tissue evidence="2">Whole worm</tissue>
    </source>
</reference>